<evidence type="ECO:0000313" key="2">
    <source>
        <dbReference type="Proteomes" id="UP001054945"/>
    </source>
</evidence>
<gene>
    <name evidence="1" type="ORF">CEXT_324041</name>
</gene>
<proteinExistence type="predicted"/>
<organism evidence="1 2">
    <name type="scientific">Caerostris extrusa</name>
    <name type="common">Bark spider</name>
    <name type="synonym">Caerostris bankana</name>
    <dbReference type="NCBI Taxonomy" id="172846"/>
    <lineage>
        <taxon>Eukaryota</taxon>
        <taxon>Metazoa</taxon>
        <taxon>Ecdysozoa</taxon>
        <taxon>Arthropoda</taxon>
        <taxon>Chelicerata</taxon>
        <taxon>Arachnida</taxon>
        <taxon>Araneae</taxon>
        <taxon>Araneomorphae</taxon>
        <taxon>Entelegynae</taxon>
        <taxon>Araneoidea</taxon>
        <taxon>Araneidae</taxon>
        <taxon>Caerostris</taxon>
    </lineage>
</organism>
<protein>
    <submittedName>
        <fullName evidence="1">Uncharacterized protein</fullName>
    </submittedName>
</protein>
<evidence type="ECO:0000313" key="1">
    <source>
        <dbReference type="EMBL" id="GIY15552.1"/>
    </source>
</evidence>
<comment type="caution">
    <text evidence="1">The sequence shown here is derived from an EMBL/GenBank/DDBJ whole genome shotgun (WGS) entry which is preliminary data.</text>
</comment>
<dbReference type="Proteomes" id="UP001054945">
    <property type="component" value="Unassembled WGS sequence"/>
</dbReference>
<sequence>MGLMEENSNLPSSLLLMSSLRGSSVSAAIFSGRQFEKAIEAKSNVTFRCQERTIFRSLELFHSILQKDPPPRLQYFSPDEPCCSKSLR</sequence>
<dbReference type="EMBL" id="BPLR01007246">
    <property type="protein sequence ID" value="GIY15552.1"/>
    <property type="molecule type" value="Genomic_DNA"/>
</dbReference>
<name>A0AAV4R5S4_CAEEX</name>
<keyword evidence="2" id="KW-1185">Reference proteome</keyword>
<dbReference type="AlphaFoldDB" id="A0AAV4R5S4"/>
<accession>A0AAV4R5S4</accession>
<reference evidence="1 2" key="1">
    <citation type="submission" date="2021-06" db="EMBL/GenBank/DDBJ databases">
        <title>Caerostris extrusa draft genome.</title>
        <authorList>
            <person name="Kono N."/>
            <person name="Arakawa K."/>
        </authorList>
    </citation>
    <scope>NUCLEOTIDE SEQUENCE [LARGE SCALE GENOMIC DNA]</scope>
</reference>